<dbReference type="Pfam" id="PF01608">
    <property type="entry name" value="I_LWEQ"/>
    <property type="match status" value="1"/>
</dbReference>
<dbReference type="Proteomes" id="UP000001542">
    <property type="component" value="Unassembled WGS sequence"/>
</dbReference>
<evidence type="ECO:0000313" key="4">
    <source>
        <dbReference type="EMBL" id="EAX94306.1"/>
    </source>
</evidence>
<dbReference type="InterPro" id="IPR035964">
    <property type="entry name" value="I/LWEQ_dom_sf"/>
</dbReference>
<dbReference type="SMR" id="A2FL90"/>
<accession>A2FL90</accession>
<dbReference type="KEGG" id="tva:4752041"/>
<reference evidence="4" key="1">
    <citation type="submission" date="2006-10" db="EMBL/GenBank/DDBJ databases">
        <authorList>
            <person name="Amadeo P."/>
            <person name="Zhao Q."/>
            <person name="Wortman J."/>
            <person name="Fraser-Liggett C."/>
            <person name="Carlton J."/>
        </authorList>
    </citation>
    <scope>NUCLEOTIDE SEQUENCE</scope>
    <source>
        <strain evidence="4">G3</strain>
    </source>
</reference>
<evidence type="ECO:0000256" key="2">
    <source>
        <dbReference type="ARBA" id="ARBA00022490"/>
    </source>
</evidence>
<protein>
    <recommendedName>
        <fullName evidence="3">I/LWEQ domain-containing protein</fullName>
    </recommendedName>
</protein>
<dbReference type="EMBL" id="DS113864">
    <property type="protein sequence ID" value="EAX94306.1"/>
    <property type="molecule type" value="Genomic_DNA"/>
</dbReference>
<evidence type="ECO:0000259" key="3">
    <source>
        <dbReference type="Pfam" id="PF01608"/>
    </source>
</evidence>
<sequence>MRGYTQFITSLSKFKLTKPEDLVTRDTVSFVLSPYGFTANRTLILASYIPQLLKVIQDHIPYTPSGGQPIIYSSYQKIQALWGVLLQYAEKVEPKLPQANKIIKGINEAKDYFLTLEKTMVTLGGSSAPSVAQILQDVQKSVSWVENHANAIVQNLTIYEQQQAPKAPKLDNSKLELYHALAAFYVAFDQLAVNLIFLSTVENIKAQADAFMKWGQQVFNVCGTIAEHSSDMAKVTADITQILGTFIFPLYKFVAAFQQPLNNTVEFTDITKAIVSFAQTLNLFVVKLKLKELTDVIKNFTGAFLQNKSLEEMLKQSSLLAQFFAPFGYGQNMDVVTSLIAMTSICASNPEMTAQVIASIARFASYVFPSLTEAEDLLNTLALKITDITKSIFTESRQAMLQLINIIDANLEYFNDEYLGEINYVLQTSKTILDFIPTDPNFVNQQQLFFDALGSLPSPLSKLASTCTEPDIKVQMQQHCEKLTHAGNRYANWLLQFYLTTSATVHLRADTVQGILSFPMGIFQTMSMQQYIASTTEAVKTIQTIMGSAPVLQSFEADGIVKLINQLNNFAQPGQQFIDLSNRNAESPSFPLFKIASTALAKANTRLPSMASQLASLMNFANAEAFVCSIISFTTRAIALSQSVQQLVDRADVTALYFMSIPFTMALLVDSFQQKQQPLAEPLTGSINFLKSTTEVIWPLVKSIASGEDNKDRVNLPTFFQKFITNLNDLLASIAQLPQPVLAYKIPADIQEIKKFDAMADNIHSTLVKSFAKYIIRRLKRSKSSDARSVLMQWFDATQVQTVEVADGLKKMNNAIMKLITSATTDRSAFLEAFTSLSVSLAATENSYGKTVSPHIQKLHKELVDLIIELLENARGTAQAQYMKIIACATQIRALAPISKLKQKEIEKYSATIIQQVINALNVLRMKGKDATLQDSIAAVEALSEFAALSLVAPQDIDASSLLKSITQSKSDHTLVSFIQKFSEKLAHLEPSMFYQLEGIRDSDTVCDFVYDKAELFRDEVNLLLTFAKTPKADQLPQVYVSLKKMLVCAADATVLTMHSLMLGGLAFTPLSRVLVECFAELMTIFVEFVVLAEKIPTSKTDLSADIRRLNRKMSKQFDTLINIVESPQRPTGEINEFDQTRNQMYADLSTAAIQLARLAALSANALVPEMWVGTRGEIVDTLNAAISQLTASVSAVRGKAVGASSTELGTQFSALTKGIPDIQKASETLNFVSPFASNKLFPSLKNISTTLLGITKISPFLTDRIIIEPDPASAAKVPEKYELPPLPDKAISPTDALDEMDLAKRQLEQGITEFKKVTDANLTPSGELLHALLTLTKLANSFAEKALGMARATADTRSQVEQQATLHGFSNAITALQNAMRSRLLRAPNFEREMEDAINSLRNSSDSSMRVAVDASKIEVNAAPEDESMDEVTRELAATSKAIEDMTSRLSQFAQQVDVVQPVDETHEIPDIQAAAGTLPAFLVASAQPIFQATAKILVRAREITAQLIAKFGKIDNEAGMIKVAQDLTEAAELLIICAEILVNGGEEDAEFKVIAAARIIKGAVASLVAQVLVKGGDAEGIMSMQVKIVARHTDAIIAMAEKIVTEKLNEADAKAPKKAVKNPMIQKLNMQQTVNQQRKVLQEEEKNLYTFRRRGNK</sequence>
<evidence type="ECO:0000313" key="5">
    <source>
        <dbReference type="Proteomes" id="UP000001542"/>
    </source>
</evidence>
<dbReference type="RefSeq" id="XP_001307236.1">
    <property type="nucleotide sequence ID" value="XM_001307235.1"/>
</dbReference>
<keyword evidence="2" id="KW-0963">Cytoplasm</keyword>
<keyword evidence="5" id="KW-1185">Reference proteome</keyword>
<evidence type="ECO:0000256" key="1">
    <source>
        <dbReference type="ARBA" id="ARBA00004496"/>
    </source>
</evidence>
<dbReference type="GO" id="GO:0005737">
    <property type="term" value="C:cytoplasm"/>
    <property type="evidence" value="ECO:0007669"/>
    <property type="project" value="UniProtKB-SubCell"/>
</dbReference>
<feature type="domain" description="I/LWEQ" evidence="3">
    <location>
        <begin position="1519"/>
        <end position="1656"/>
    </location>
</feature>
<organism evidence="4 5">
    <name type="scientific">Trichomonas vaginalis (strain ATCC PRA-98 / G3)</name>
    <dbReference type="NCBI Taxonomy" id="412133"/>
    <lineage>
        <taxon>Eukaryota</taxon>
        <taxon>Metamonada</taxon>
        <taxon>Parabasalia</taxon>
        <taxon>Trichomonadida</taxon>
        <taxon>Trichomonadidae</taxon>
        <taxon>Trichomonas</taxon>
    </lineage>
</organism>
<name>A2FL90_TRIV3</name>
<reference evidence="4" key="2">
    <citation type="journal article" date="2007" name="Science">
        <title>Draft genome sequence of the sexually transmitted pathogen Trichomonas vaginalis.</title>
        <authorList>
            <person name="Carlton J.M."/>
            <person name="Hirt R.P."/>
            <person name="Silva J.C."/>
            <person name="Delcher A.L."/>
            <person name="Schatz M."/>
            <person name="Zhao Q."/>
            <person name="Wortman J.R."/>
            <person name="Bidwell S.L."/>
            <person name="Alsmark U.C.M."/>
            <person name="Besteiro S."/>
            <person name="Sicheritz-Ponten T."/>
            <person name="Noel C.J."/>
            <person name="Dacks J.B."/>
            <person name="Foster P.G."/>
            <person name="Simillion C."/>
            <person name="Van de Peer Y."/>
            <person name="Miranda-Saavedra D."/>
            <person name="Barton G.J."/>
            <person name="Westrop G.D."/>
            <person name="Mueller S."/>
            <person name="Dessi D."/>
            <person name="Fiori P.L."/>
            <person name="Ren Q."/>
            <person name="Paulsen I."/>
            <person name="Zhang H."/>
            <person name="Bastida-Corcuera F.D."/>
            <person name="Simoes-Barbosa A."/>
            <person name="Brown M.T."/>
            <person name="Hayes R.D."/>
            <person name="Mukherjee M."/>
            <person name="Okumura C.Y."/>
            <person name="Schneider R."/>
            <person name="Smith A.J."/>
            <person name="Vanacova S."/>
            <person name="Villalvazo M."/>
            <person name="Haas B.J."/>
            <person name="Pertea M."/>
            <person name="Feldblyum T.V."/>
            <person name="Utterback T.R."/>
            <person name="Shu C.L."/>
            <person name="Osoegawa K."/>
            <person name="de Jong P.J."/>
            <person name="Hrdy I."/>
            <person name="Horvathova L."/>
            <person name="Zubacova Z."/>
            <person name="Dolezal P."/>
            <person name="Malik S.B."/>
            <person name="Logsdon J.M. Jr."/>
            <person name="Henze K."/>
            <person name="Gupta A."/>
            <person name="Wang C.C."/>
            <person name="Dunne R.L."/>
            <person name="Upcroft J.A."/>
            <person name="Upcroft P."/>
            <person name="White O."/>
            <person name="Salzberg S.L."/>
            <person name="Tang P."/>
            <person name="Chiu C.-H."/>
            <person name="Lee Y.-S."/>
            <person name="Embley T.M."/>
            <person name="Coombs G.H."/>
            <person name="Mottram J.C."/>
            <person name="Tachezy J."/>
            <person name="Fraser-Liggett C.M."/>
            <person name="Johnson P.J."/>
        </authorList>
    </citation>
    <scope>NUCLEOTIDE SEQUENCE [LARGE SCALE GENOMIC DNA]</scope>
    <source>
        <strain evidence="4">G3</strain>
    </source>
</reference>
<dbReference type="OrthoDB" id="10264011at2759"/>
<gene>
    <name evidence="4" type="ORF">TVAG_466640</name>
</gene>
<proteinExistence type="predicted"/>
<dbReference type="GO" id="GO:0003779">
    <property type="term" value="F:actin binding"/>
    <property type="evidence" value="ECO:0007669"/>
    <property type="project" value="InterPro"/>
</dbReference>
<dbReference type="InParanoid" id="A2FL90"/>
<dbReference type="SUPFAM" id="SSF109885">
    <property type="entry name" value="I/LWEQ domain"/>
    <property type="match status" value="1"/>
</dbReference>
<dbReference type="VEuPathDB" id="TrichDB:TVAGG3_0383380"/>
<dbReference type="InterPro" id="IPR002558">
    <property type="entry name" value="ILWEQ_dom"/>
</dbReference>
<dbReference type="VEuPathDB" id="TrichDB:TVAG_466640"/>
<comment type="subcellular location">
    <subcellularLocation>
        <location evidence="1">Cytoplasm</location>
    </subcellularLocation>
</comment>